<dbReference type="CDD" id="cd24052">
    <property type="entry name" value="ASKHA_NBD_HpPPX-GppA-like"/>
    <property type="match status" value="1"/>
</dbReference>
<keyword evidence="4" id="KW-1185">Reference proteome</keyword>
<evidence type="ECO:0000259" key="2">
    <source>
        <dbReference type="Pfam" id="PF21697"/>
    </source>
</evidence>
<dbReference type="PANTHER" id="PTHR30005">
    <property type="entry name" value="EXOPOLYPHOSPHATASE"/>
    <property type="match status" value="1"/>
</dbReference>
<dbReference type="Gene3D" id="1.10.3210.10">
    <property type="entry name" value="Hypothetical protein af1432"/>
    <property type="match status" value="1"/>
</dbReference>
<gene>
    <name evidence="3" type="ORF">DXH95_01290</name>
</gene>
<evidence type="ECO:0000313" key="3">
    <source>
        <dbReference type="EMBL" id="RDV06104.1"/>
    </source>
</evidence>
<feature type="domain" description="Ppx/GppA phosphatase N-terminal" evidence="1">
    <location>
        <begin position="28"/>
        <end position="298"/>
    </location>
</feature>
<dbReference type="Proteomes" id="UP000263833">
    <property type="component" value="Unassembled WGS sequence"/>
</dbReference>
<dbReference type="OrthoDB" id="3698573at2"/>
<dbReference type="InterPro" id="IPR043129">
    <property type="entry name" value="ATPase_NBD"/>
</dbReference>
<dbReference type="Gene3D" id="3.30.420.150">
    <property type="entry name" value="Exopolyphosphatase. Domain 2"/>
    <property type="match status" value="1"/>
</dbReference>
<dbReference type="GO" id="GO:0016462">
    <property type="term" value="F:pyrophosphatase activity"/>
    <property type="evidence" value="ECO:0007669"/>
    <property type="project" value="TreeGrafter"/>
</dbReference>
<evidence type="ECO:0000259" key="1">
    <source>
        <dbReference type="Pfam" id="PF02541"/>
    </source>
</evidence>
<dbReference type="Pfam" id="PF02541">
    <property type="entry name" value="Ppx-GppA"/>
    <property type="match status" value="1"/>
</dbReference>
<dbReference type="InterPro" id="IPR003695">
    <property type="entry name" value="Ppx_GppA_N"/>
</dbReference>
<reference evidence="4" key="1">
    <citation type="submission" date="2018-08" db="EMBL/GenBank/DDBJ databases">
        <authorList>
            <person name="Kim S.-J."/>
            <person name="Jung G.-Y."/>
        </authorList>
    </citation>
    <scope>NUCLEOTIDE SEQUENCE [LARGE SCALE GENOMIC DNA]</scope>
    <source>
        <strain evidence="4">GY_G</strain>
    </source>
</reference>
<name>A0A371BEU9_9SPHN</name>
<dbReference type="SUPFAM" id="SSF109604">
    <property type="entry name" value="HD-domain/PDEase-like"/>
    <property type="match status" value="1"/>
</dbReference>
<sequence length="500" mass="54304">MTPNRRAVIDIGSNSIRLVVYAGSVRSPVPIYNEKSRVSLGACLNGDSVIDEDTMERAVGAIARLHRVAEMMEVDWLRVIATAATREARNGPELVKRAAKLGIKIDVIDGQAEALASGMGIISEHPDADGYVGDLGGGSLELVRIKNGQLKESVSLPLGTLRIGEFRNMAAKQVAQHIQQHLTTANGDDKFLIEPGLPFYLIGGSWRSLARLHMFVTEFPLAVLSNYRLPSEAPADLLELTRNATAVAETKVVPSGRMAALPDATSLLAGIARLFQPSHFLTSISGIREGLLFGKLKKAEQREDPLIAAVRFEGKRLSRFSYHGDALADWIAPLFTTDSPEMERLRQCACLLADSAWQVSPEYRATHSLNFALDGSWPSIGPHERAILAAALMAAHGQKNSWPTILLQLAEHRELMKAMQWGLAIRLALRLDGGSGAALTESRFEADAGKLQLTLNGDFARLRSGSVERRLDRLAISLGHGGSEVVSFGGQSLRQRLFKG</sequence>
<dbReference type="PANTHER" id="PTHR30005:SF0">
    <property type="entry name" value="RETROGRADE REGULATION PROTEIN 2"/>
    <property type="match status" value="1"/>
</dbReference>
<evidence type="ECO:0000313" key="4">
    <source>
        <dbReference type="Proteomes" id="UP000263833"/>
    </source>
</evidence>
<dbReference type="SUPFAM" id="SSF53067">
    <property type="entry name" value="Actin-like ATPase domain"/>
    <property type="match status" value="2"/>
</dbReference>
<accession>A0A371BEU9</accession>
<dbReference type="InterPro" id="IPR050273">
    <property type="entry name" value="GppA/Ppx_hydrolase"/>
</dbReference>
<dbReference type="AlphaFoldDB" id="A0A371BEU9"/>
<dbReference type="EMBL" id="QRGP01000001">
    <property type="protein sequence ID" value="RDV06104.1"/>
    <property type="molecule type" value="Genomic_DNA"/>
</dbReference>
<comment type="caution">
    <text evidence="3">The sequence shown here is derived from an EMBL/GenBank/DDBJ whole genome shotgun (WGS) entry which is preliminary data.</text>
</comment>
<dbReference type="Pfam" id="PF21697">
    <property type="entry name" value="Ppx_C"/>
    <property type="match status" value="1"/>
</dbReference>
<dbReference type="InterPro" id="IPR048951">
    <property type="entry name" value="Ppx_C"/>
</dbReference>
<feature type="domain" description="Exopolyphosphatase C-terminal" evidence="2">
    <location>
        <begin position="319"/>
        <end position="477"/>
    </location>
</feature>
<proteinExistence type="predicted"/>
<dbReference type="RefSeq" id="WP_115547664.1">
    <property type="nucleotide sequence ID" value="NZ_QRGP01000001.1"/>
</dbReference>
<dbReference type="Gene3D" id="3.30.420.40">
    <property type="match status" value="1"/>
</dbReference>
<protein>
    <submittedName>
        <fullName evidence="3">Ppx/GppA family phosphatase</fullName>
    </submittedName>
</protein>
<organism evidence="3 4">
    <name type="scientific">Sphingorhabdus pulchriflava</name>
    <dbReference type="NCBI Taxonomy" id="2292257"/>
    <lineage>
        <taxon>Bacteria</taxon>
        <taxon>Pseudomonadati</taxon>
        <taxon>Pseudomonadota</taxon>
        <taxon>Alphaproteobacteria</taxon>
        <taxon>Sphingomonadales</taxon>
        <taxon>Sphingomonadaceae</taxon>
        <taxon>Sphingorhabdus</taxon>
    </lineage>
</organism>